<comment type="similarity">
    <text evidence="3">Belongs to the iron/ascorbate-dependent oxidoreductase family.</text>
</comment>
<evidence type="ECO:0000313" key="5">
    <source>
        <dbReference type="EMBL" id="KAK1373390.1"/>
    </source>
</evidence>
<dbReference type="InterPro" id="IPR044861">
    <property type="entry name" value="IPNS-like_FE2OG_OXY"/>
</dbReference>
<dbReference type="PROSITE" id="PS51471">
    <property type="entry name" value="FE2OG_OXY"/>
    <property type="match status" value="1"/>
</dbReference>
<evidence type="ECO:0000313" key="6">
    <source>
        <dbReference type="Proteomes" id="UP001237642"/>
    </source>
</evidence>
<evidence type="ECO:0000256" key="2">
    <source>
        <dbReference type="ARBA" id="ARBA00023004"/>
    </source>
</evidence>
<dbReference type="InterPro" id="IPR005123">
    <property type="entry name" value="Oxoglu/Fe-dep_dioxygenase_dom"/>
</dbReference>
<accession>A0AAD8HWS7</accession>
<keyword evidence="3" id="KW-0560">Oxidoreductase</keyword>
<feature type="domain" description="Fe2OG dioxygenase" evidence="4">
    <location>
        <begin position="181"/>
        <end position="279"/>
    </location>
</feature>
<dbReference type="Pfam" id="PF14226">
    <property type="entry name" value="DIOX_N"/>
    <property type="match status" value="1"/>
</dbReference>
<keyword evidence="2 3" id="KW-0408">Iron</keyword>
<evidence type="ECO:0000256" key="1">
    <source>
        <dbReference type="ARBA" id="ARBA00022723"/>
    </source>
</evidence>
<dbReference type="Proteomes" id="UP001237642">
    <property type="component" value="Unassembled WGS sequence"/>
</dbReference>
<dbReference type="Pfam" id="PF03171">
    <property type="entry name" value="2OG-FeII_Oxy"/>
    <property type="match status" value="1"/>
</dbReference>
<gene>
    <name evidence="5" type="ORF">POM88_029583</name>
</gene>
<evidence type="ECO:0000256" key="3">
    <source>
        <dbReference type="RuleBase" id="RU003682"/>
    </source>
</evidence>
<dbReference type="InterPro" id="IPR027443">
    <property type="entry name" value="IPNS-like_sf"/>
</dbReference>
<protein>
    <submittedName>
        <fullName evidence="5">Flavonol synthase/flavanone 3-hydroxylase</fullName>
    </submittedName>
</protein>
<reference evidence="5" key="2">
    <citation type="submission" date="2023-05" db="EMBL/GenBank/DDBJ databases">
        <authorList>
            <person name="Schelkunov M.I."/>
        </authorList>
    </citation>
    <scope>NUCLEOTIDE SEQUENCE</scope>
    <source>
        <strain evidence="5">Hsosn_3</strain>
        <tissue evidence="5">Leaf</tissue>
    </source>
</reference>
<name>A0AAD8HWS7_9APIA</name>
<keyword evidence="6" id="KW-1185">Reference proteome</keyword>
<organism evidence="5 6">
    <name type="scientific">Heracleum sosnowskyi</name>
    <dbReference type="NCBI Taxonomy" id="360622"/>
    <lineage>
        <taxon>Eukaryota</taxon>
        <taxon>Viridiplantae</taxon>
        <taxon>Streptophyta</taxon>
        <taxon>Embryophyta</taxon>
        <taxon>Tracheophyta</taxon>
        <taxon>Spermatophyta</taxon>
        <taxon>Magnoliopsida</taxon>
        <taxon>eudicotyledons</taxon>
        <taxon>Gunneridae</taxon>
        <taxon>Pentapetalae</taxon>
        <taxon>asterids</taxon>
        <taxon>campanulids</taxon>
        <taxon>Apiales</taxon>
        <taxon>Apiaceae</taxon>
        <taxon>Apioideae</taxon>
        <taxon>apioid superclade</taxon>
        <taxon>Tordylieae</taxon>
        <taxon>Tordyliinae</taxon>
        <taxon>Heracleum</taxon>
    </lineage>
</organism>
<dbReference type="Gene3D" id="2.60.120.330">
    <property type="entry name" value="B-lactam Antibiotic, Isopenicillin N Synthase, Chain"/>
    <property type="match status" value="1"/>
</dbReference>
<evidence type="ECO:0000259" key="4">
    <source>
        <dbReference type="PROSITE" id="PS51471"/>
    </source>
</evidence>
<comment type="caution">
    <text evidence="5">The sequence shown here is derived from an EMBL/GenBank/DDBJ whole genome shotgun (WGS) entry which is preliminary data.</text>
</comment>
<dbReference type="GO" id="GO:0016705">
    <property type="term" value="F:oxidoreductase activity, acting on paired donors, with incorporation or reduction of molecular oxygen"/>
    <property type="evidence" value="ECO:0007669"/>
    <property type="project" value="UniProtKB-ARBA"/>
</dbReference>
<dbReference type="GO" id="GO:0046872">
    <property type="term" value="F:metal ion binding"/>
    <property type="evidence" value="ECO:0007669"/>
    <property type="project" value="UniProtKB-KW"/>
</dbReference>
<dbReference type="InterPro" id="IPR050231">
    <property type="entry name" value="Iron_ascorbate_oxido_reductase"/>
</dbReference>
<dbReference type="InterPro" id="IPR026992">
    <property type="entry name" value="DIOX_N"/>
</dbReference>
<dbReference type="SUPFAM" id="SSF51197">
    <property type="entry name" value="Clavaminate synthase-like"/>
    <property type="match status" value="1"/>
</dbReference>
<reference evidence="5" key="1">
    <citation type="submission" date="2023-02" db="EMBL/GenBank/DDBJ databases">
        <title>Genome of toxic invasive species Heracleum sosnowskyi carries increased number of genes despite the absence of recent whole-genome duplications.</title>
        <authorList>
            <person name="Schelkunov M."/>
            <person name="Shtratnikova V."/>
            <person name="Makarenko M."/>
            <person name="Klepikova A."/>
            <person name="Omelchenko D."/>
            <person name="Novikova G."/>
            <person name="Obukhova E."/>
            <person name="Bogdanov V."/>
            <person name="Penin A."/>
            <person name="Logacheva M."/>
        </authorList>
    </citation>
    <scope>NUCLEOTIDE SEQUENCE</scope>
    <source>
        <strain evidence="5">Hsosn_3</strain>
        <tissue evidence="5">Leaf</tissue>
    </source>
</reference>
<dbReference type="EMBL" id="JAUIZM010000007">
    <property type="protein sequence ID" value="KAK1373390.1"/>
    <property type="molecule type" value="Genomic_DNA"/>
</dbReference>
<dbReference type="PANTHER" id="PTHR47990">
    <property type="entry name" value="2-OXOGLUTARATE (2OG) AND FE(II)-DEPENDENT OXYGENASE SUPERFAMILY PROTEIN-RELATED"/>
    <property type="match status" value="1"/>
</dbReference>
<sequence length="339" mass="38259">MASHVIPTIDLSPFITATDYPKSQVPGTVKLGQSNGHVNKNSISISKEVVKKEISKACREYGFFQIVNHGIPVDLMNYSLELAKTFYALPDEEKMKRGPGAPTQGGFKKNPEHLPDRNEFMYIFEPGSPKNVIPENPPQFKGVLEDIFPRYRNLASLIEDIINDCLGLPPNFLKEYNDSRSYDHLLSLHYLPASDFENSGKVEHEDGNIVTFVLQDDVGGLEVLHNGEWIPVPPAAGTLVVNIGDTLQVLSNNRFKSATHRVVRPKGKTRNSYAFFYVLDVDKWVEPLPHFTTDIGEPPQYRGFYFKDFVQGRVHDRLNPPARLEDRFCIKHYAISTSG</sequence>
<proteinExistence type="inferred from homology"/>
<dbReference type="AlphaFoldDB" id="A0AAD8HWS7"/>
<keyword evidence="1 3" id="KW-0479">Metal-binding</keyword>